<name>A0A3D3R1S8_9PLAN</name>
<dbReference type="EMBL" id="DQAY01000017">
    <property type="protein sequence ID" value="HCO21927.1"/>
    <property type="molecule type" value="Genomic_DNA"/>
</dbReference>
<comment type="cofactor">
    <cofactor evidence="1">
        <name>Ca(2+)</name>
        <dbReference type="ChEBI" id="CHEBI:29108"/>
    </cofactor>
</comment>
<keyword evidence="4" id="KW-0732">Signal</keyword>
<dbReference type="PANTHER" id="PTHR42693">
    <property type="entry name" value="ARYLSULFATASE FAMILY MEMBER"/>
    <property type="match status" value="1"/>
</dbReference>
<dbReference type="Proteomes" id="UP000263642">
    <property type="component" value="Unassembled WGS sequence"/>
</dbReference>
<dbReference type="GO" id="GO:0046872">
    <property type="term" value="F:metal ion binding"/>
    <property type="evidence" value="ECO:0007669"/>
    <property type="project" value="UniProtKB-KW"/>
</dbReference>
<comment type="similarity">
    <text evidence="2">Belongs to the sulfatase family.</text>
</comment>
<evidence type="ECO:0000256" key="6">
    <source>
        <dbReference type="ARBA" id="ARBA00022837"/>
    </source>
</evidence>
<keyword evidence="5" id="KW-0378">Hydrolase</keyword>
<dbReference type="InterPro" id="IPR017850">
    <property type="entry name" value="Alkaline_phosphatase_core_sf"/>
</dbReference>
<dbReference type="GO" id="GO:0004065">
    <property type="term" value="F:arylsulfatase activity"/>
    <property type="evidence" value="ECO:0007669"/>
    <property type="project" value="TreeGrafter"/>
</dbReference>
<organism evidence="8 9">
    <name type="scientific">Gimesia maris</name>
    <dbReference type="NCBI Taxonomy" id="122"/>
    <lineage>
        <taxon>Bacteria</taxon>
        <taxon>Pseudomonadati</taxon>
        <taxon>Planctomycetota</taxon>
        <taxon>Planctomycetia</taxon>
        <taxon>Planctomycetales</taxon>
        <taxon>Planctomycetaceae</taxon>
        <taxon>Gimesia</taxon>
    </lineage>
</organism>
<dbReference type="Pfam" id="PF00884">
    <property type="entry name" value="Sulfatase"/>
    <property type="match status" value="1"/>
</dbReference>
<keyword evidence="6" id="KW-0106">Calcium</keyword>
<gene>
    <name evidence="8" type="ORF">DIT97_02200</name>
</gene>
<comment type="caution">
    <text evidence="8">The sequence shown here is derived from an EMBL/GenBank/DDBJ whole genome shotgun (WGS) entry which is preliminary data.</text>
</comment>
<evidence type="ECO:0000256" key="2">
    <source>
        <dbReference type="ARBA" id="ARBA00008779"/>
    </source>
</evidence>
<protein>
    <submittedName>
        <fullName evidence="8">Sulfatase</fullName>
    </submittedName>
</protein>
<feature type="domain" description="Sulfatase N-terminal" evidence="7">
    <location>
        <begin position="23"/>
        <end position="100"/>
    </location>
</feature>
<evidence type="ECO:0000259" key="7">
    <source>
        <dbReference type="Pfam" id="PF00884"/>
    </source>
</evidence>
<evidence type="ECO:0000256" key="5">
    <source>
        <dbReference type="ARBA" id="ARBA00022801"/>
    </source>
</evidence>
<proteinExistence type="inferred from homology"/>
<reference evidence="8 9" key="1">
    <citation type="journal article" date="2018" name="Nat. Biotechnol.">
        <title>A standardized bacterial taxonomy based on genome phylogeny substantially revises the tree of life.</title>
        <authorList>
            <person name="Parks D.H."/>
            <person name="Chuvochina M."/>
            <person name="Waite D.W."/>
            <person name="Rinke C."/>
            <person name="Skarshewski A."/>
            <person name="Chaumeil P.A."/>
            <person name="Hugenholtz P."/>
        </authorList>
    </citation>
    <scope>NUCLEOTIDE SEQUENCE [LARGE SCALE GENOMIC DNA]</scope>
    <source>
        <strain evidence="8">UBA9375</strain>
    </source>
</reference>
<keyword evidence="3" id="KW-0479">Metal-binding</keyword>
<feature type="non-terminal residue" evidence="8">
    <location>
        <position position="107"/>
    </location>
</feature>
<dbReference type="AlphaFoldDB" id="A0A3D3R1S8"/>
<dbReference type="Gene3D" id="3.40.720.10">
    <property type="entry name" value="Alkaline Phosphatase, subunit A"/>
    <property type="match status" value="1"/>
</dbReference>
<evidence type="ECO:0000313" key="9">
    <source>
        <dbReference type="Proteomes" id="UP000263642"/>
    </source>
</evidence>
<evidence type="ECO:0000256" key="1">
    <source>
        <dbReference type="ARBA" id="ARBA00001913"/>
    </source>
</evidence>
<dbReference type="SUPFAM" id="SSF53649">
    <property type="entry name" value="Alkaline phosphatase-like"/>
    <property type="match status" value="1"/>
</dbReference>
<sequence length="107" mass="12034">MFSILCIFHFPELIQAESESSHPNIVIILSDDQAWNDYGFMGHDTIKTPALDKLASESAVFKRGYVPVSLCRPSLMTVITGLYPHQHKITGNDPPKGMNRQKLLKHV</sequence>
<evidence type="ECO:0000256" key="4">
    <source>
        <dbReference type="ARBA" id="ARBA00022729"/>
    </source>
</evidence>
<evidence type="ECO:0000313" key="8">
    <source>
        <dbReference type="EMBL" id="HCO21927.1"/>
    </source>
</evidence>
<dbReference type="PANTHER" id="PTHR42693:SF42">
    <property type="entry name" value="ARYLSULFATASE G"/>
    <property type="match status" value="1"/>
</dbReference>
<dbReference type="InterPro" id="IPR050738">
    <property type="entry name" value="Sulfatase"/>
</dbReference>
<dbReference type="InterPro" id="IPR000917">
    <property type="entry name" value="Sulfatase_N"/>
</dbReference>
<accession>A0A3D3R1S8</accession>
<evidence type="ECO:0000256" key="3">
    <source>
        <dbReference type="ARBA" id="ARBA00022723"/>
    </source>
</evidence>